<sequence length="68" mass="7306">MSFAIVLMVSDVLRPVAVVLLETVFKAAITHDGLTSIVACGGTLGWAIALRLFIARHRSTPLSQSRRA</sequence>
<gene>
    <name evidence="2" type="ORF">C7B82_17840</name>
</gene>
<reference evidence="3" key="1">
    <citation type="submission" date="2018-02" db="EMBL/GenBank/DDBJ databases">
        <authorList>
            <person name="Moore K."/>
            <person name="Momper L."/>
        </authorList>
    </citation>
    <scope>NUCLEOTIDE SEQUENCE [LARGE SCALE GENOMIC DNA]</scope>
    <source>
        <strain evidence="3">ULC18</strain>
    </source>
</reference>
<accession>A0A2T1E2P6</accession>
<proteinExistence type="predicted"/>
<evidence type="ECO:0000256" key="1">
    <source>
        <dbReference type="SAM" id="Phobius"/>
    </source>
</evidence>
<evidence type="ECO:0000313" key="2">
    <source>
        <dbReference type="EMBL" id="PSB27016.1"/>
    </source>
</evidence>
<keyword evidence="3" id="KW-1185">Reference proteome</keyword>
<dbReference type="Proteomes" id="UP000239576">
    <property type="component" value="Unassembled WGS sequence"/>
</dbReference>
<reference evidence="2 3" key="2">
    <citation type="submission" date="2018-03" db="EMBL/GenBank/DDBJ databases">
        <title>The ancient ancestry and fast evolution of plastids.</title>
        <authorList>
            <person name="Moore K.R."/>
            <person name="Magnabosco C."/>
            <person name="Momper L."/>
            <person name="Gold D.A."/>
            <person name="Bosak T."/>
            <person name="Fournier G.P."/>
        </authorList>
    </citation>
    <scope>NUCLEOTIDE SEQUENCE [LARGE SCALE GENOMIC DNA]</scope>
    <source>
        <strain evidence="2 3">ULC18</strain>
    </source>
</reference>
<name>A0A2T1E2P6_9CYAN</name>
<keyword evidence="1" id="KW-0472">Membrane</keyword>
<dbReference type="EMBL" id="PVWK01000098">
    <property type="protein sequence ID" value="PSB27016.1"/>
    <property type="molecule type" value="Genomic_DNA"/>
</dbReference>
<feature type="transmembrane region" description="Helical" evidence="1">
    <location>
        <begin position="35"/>
        <end position="54"/>
    </location>
</feature>
<keyword evidence="1" id="KW-0812">Transmembrane</keyword>
<evidence type="ECO:0000313" key="3">
    <source>
        <dbReference type="Proteomes" id="UP000239576"/>
    </source>
</evidence>
<organism evidence="2 3">
    <name type="scientific">Stenomitos frigidus ULC18</name>
    <dbReference type="NCBI Taxonomy" id="2107698"/>
    <lineage>
        <taxon>Bacteria</taxon>
        <taxon>Bacillati</taxon>
        <taxon>Cyanobacteriota</taxon>
        <taxon>Cyanophyceae</taxon>
        <taxon>Leptolyngbyales</taxon>
        <taxon>Leptolyngbyaceae</taxon>
        <taxon>Stenomitos</taxon>
    </lineage>
</organism>
<keyword evidence="1" id="KW-1133">Transmembrane helix</keyword>
<protein>
    <submittedName>
        <fullName evidence="2">Uncharacterized protein</fullName>
    </submittedName>
</protein>
<dbReference type="AlphaFoldDB" id="A0A2T1E2P6"/>
<comment type="caution">
    <text evidence="2">The sequence shown here is derived from an EMBL/GenBank/DDBJ whole genome shotgun (WGS) entry which is preliminary data.</text>
</comment>